<dbReference type="AlphaFoldDB" id="A0A839GB64"/>
<evidence type="ECO:0000313" key="2">
    <source>
        <dbReference type="Proteomes" id="UP000563094"/>
    </source>
</evidence>
<organism evidence="1 2">
    <name type="scientific">Rufibacter quisquiliarum</name>
    <dbReference type="NCBI Taxonomy" id="1549639"/>
    <lineage>
        <taxon>Bacteria</taxon>
        <taxon>Pseudomonadati</taxon>
        <taxon>Bacteroidota</taxon>
        <taxon>Cytophagia</taxon>
        <taxon>Cytophagales</taxon>
        <taxon>Hymenobacteraceae</taxon>
        <taxon>Rufibacter</taxon>
    </lineage>
</organism>
<keyword evidence="2" id="KW-1185">Reference proteome</keyword>
<evidence type="ECO:0000313" key="1">
    <source>
        <dbReference type="EMBL" id="MBA9076172.1"/>
    </source>
</evidence>
<accession>A0A839GB64</accession>
<gene>
    <name evidence="1" type="ORF">FHS90_000874</name>
</gene>
<comment type="caution">
    <text evidence="1">The sequence shown here is derived from an EMBL/GenBank/DDBJ whole genome shotgun (WGS) entry which is preliminary data.</text>
</comment>
<sequence length="79" mass="8405">MVYALPQGAATCLLRACLKEQKSTQKIQFSCFGAVFLKTAPKQESQACRADLAVNLNKTMDSYSVLAIGAGSAITFTSP</sequence>
<dbReference type="EMBL" id="JACJIQ010000002">
    <property type="protein sequence ID" value="MBA9076172.1"/>
    <property type="molecule type" value="Genomic_DNA"/>
</dbReference>
<protein>
    <submittedName>
        <fullName evidence="1">Uncharacterized protein</fullName>
    </submittedName>
</protein>
<dbReference type="Proteomes" id="UP000563094">
    <property type="component" value="Unassembled WGS sequence"/>
</dbReference>
<proteinExistence type="predicted"/>
<reference evidence="1 2" key="1">
    <citation type="submission" date="2020-08" db="EMBL/GenBank/DDBJ databases">
        <title>Genomic Encyclopedia of Type Strains, Phase IV (KMG-IV): sequencing the most valuable type-strain genomes for metagenomic binning, comparative biology and taxonomic classification.</title>
        <authorList>
            <person name="Goeker M."/>
        </authorList>
    </citation>
    <scope>NUCLEOTIDE SEQUENCE [LARGE SCALE GENOMIC DNA]</scope>
    <source>
        <strain evidence="1 2">DSM 29854</strain>
    </source>
</reference>
<name>A0A839GB64_9BACT</name>